<gene>
    <name evidence="1" type="ORF">NAV_LOCUS4575</name>
</gene>
<dbReference type="PANTHER" id="PTHR47331">
    <property type="entry name" value="PHD-TYPE DOMAIN-CONTAINING PROTEIN"/>
    <property type="match status" value="1"/>
</dbReference>
<accession>A0A498SKY5</accession>
<keyword evidence="2" id="KW-1185">Reference proteome</keyword>
<protein>
    <submittedName>
        <fullName evidence="1">Uncharacterized protein</fullName>
    </submittedName>
</protein>
<evidence type="ECO:0000313" key="2">
    <source>
        <dbReference type="Proteomes" id="UP000276991"/>
    </source>
</evidence>
<dbReference type="PANTHER" id="PTHR47331:SF1">
    <property type="entry name" value="GAG-LIKE PROTEIN"/>
    <property type="match status" value="1"/>
</dbReference>
<proteinExistence type="predicted"/>
<organism evidence="1 2">
    <name type="scientific">Acanthocheilonema viteae</name>
    <name type="common">Filarial nematode worm</name>
    <name type="synonym">Dipetalonema viteae</name>
    <dbReference type="NCBI Taxonomy" id="6277"/>
    <lineage>
        <taxon>Eukaryota</taxon>
        <taxon>Metazoa</taxon>
        <taxon>Ecdysozoa</taxon>
        <taxon>Nematoda</taxon>
        <taxon>Chromadorea</taxon>
        <taxon>Rhabditida</taxon>
        <taxon>Spirurina</taxon>
        <taxon>Spiruromorpha</taxon>
        <taxon>Filarioidea</taxon>
        <taxon>Onchocercidae</taxon>
        <taxon>Acanthocheilonema</taxon>
    </lineage>
</organism>
<dbReference type="Pfam" id="PF05380">
    <property type="entry name" value="Peptidase_A17"/>
    <property type="match status" value="1"/>
</dbReference>
<dbReference type="InterPro" id="IPR008042">
    <property type="entry name" value="Retrotrans_Pao"/>
</dbReference>
<dbReference type="AlphaFoldDB" id="A0A498SKY5"/>
<dbReference type="OrthoDB" id="5876162at2759"/>
<evidence type="ECO:0000313" key="1">
    <source>
        <dbReference type="EMBL" id="VBB29784.1"/>
    </source>
</evidence>
<sequence>MESRIPAWILDKVYQQKEQEQPWTVKKLGDFLGKLAEKNEELMRSLSISAKREQTPNTRSHNAALCYNKYDNGAQLNKPVKEKITLTKQINPIRKQGINQNKEVLFPCKEVEILHWDASQFSEKAVASETESQIVVQFDICFFPWPSDLISSISFGNSVVEFLKSKEITRICEATVYVRCNSYSSEDNGTIYTASECSDCDQNEDKLELTPMKKESLDIDRFWKLELIGIQEHSLLHDQDQVLKKFKDTITKANGRYQVAWPWNETNIKLNNNLGLCFGRLKSLIDKLQSNETLLLKYDEIICDQWQFNVIEKLSPEIDQIGVIHYLPHHEIITPTKTTTKLIVYDASAHSNGMKSLNDILHRGPLTLPNLDASMNIREFLSNDQESNAKIPKEDQAEKTQLKNILGINWSPRHNIIRVSPKPWDENLIPTKRTILEFMASQYDPLEFLTQCLVPIKLFLQNLWKKHVH</sequence>
<reference evidence="1 2" key="1">
    <citation type="submission" date="2018-08" db="EMBL/GenBank/DDBJ databases">
        <authorList>
            <person name="Laetsch R D."/>
            <person name="Stevens L."/>
            <person name="Kumar S."/>
            <person name="Blaxter L. M."/>
        </authorList>
    </citation>
    <scope>NUCLEOTIDE SEQUENCE [LARGE SCALE GENOMIC DNA]</scope>
</reference>
<dbReference type="Proteomes" id="UP000276991">
    <property type="component" value="Unassembled WGS sequence"/>
</dbReference>
<dbReference type="EMBL" id="UPTC01000695">
    <property type="protein sequence ID" value="VBB29784.1"/>
    <property type="molecule type" value="Genomic_DNA"/>
</dbReference>
<name>A0A498SKY5_ACAVI</name>